<proteinExistence type="predicted"/>
<dbReference type="Proteomes" id="UP000286287">
    <property type="component" value="Unassembled WGS sequence"/>
</dbReference>
<organism evidence="1 2">
    <name type="scientific">Deinococcus cavernae</name>
    <dbReference type="NCBI Taxonomy" id="2320857"/>
    <lineage>
        <taxon>Bacteria</taxon>
        <taxon>Thermotogati</taxon>
        <taxon>Deinococcota</taxon>
        <taxon>Deinococci</taxon>
        <taxon>Deinococcales</taxon>
        <taxon>Deinococcaceae</taxon>
        <taxon>Deinococcus</taxon>
    </lineage>
</organism>
<accession>A0A418VEM3</accession>
<dbReference type="RefSeq" id="WP_119761085.1">
    <property type="nucleotide sequence ID" value="NZ_QYUJ01000009.1"/>
</dbReference>
<comment type="caution">
    <text evidence="1">The sequence shown here is derived from an EMBL/GenBank/DDBJ whole genome shotgun (WGS) entry which is preliminary data.</text>
</comment>
<keyword evidence="2" id="KW-1185">Reference proteome</keyword>
<protein>
    <submittedName>
        <fullName evidence="1">Uncharacterized protein</fullName>
    </submittedName>
</protein>
<sequence length="201" mass="22527">MTGPIKVFLTEAFMPLLKELDIFGAMFRAEADQQFGADFVAAALARKVCSELETSYGQVVVLSARGRILLGYTGYYAATRQSAEANVCLRDAYLNIRQAGYEVIEVQRKRRNAVIFMKDGKKVIALVNPGGYHRSVARNVYRSEILSGKFDELHLYSYQSANEIRNSSELLFNPIDPSAQTIDATRLFLYSIVPWPETHSG</sequence>
<dbReference type="AlphaFoldDB" id="A0A418VEM3"/>
<dbReference type="EMBL" id="QYUJ01000009">
    <property type="protein sequence ID" value="RJF74559.1"/>
    <property type="molecule type" value="Genomic_DNA"/>
</dbReference>
<dbReference type="OrthoDB" id="63952at2"/>
<reference evidence="1 2" key="1">
    <citation type="submission" date="2018-09" db="EMBL/GenBank/DDBJ databases">
        <authorList>
            <person name="Zhu H."/>
        </authorList>
    </citation>
    <scope>NUCLEOTIDE SEQUENCE [LARGE SCALE GENOMIC DNA]</scope>
    <source>
        <strain evidence="1 2">K2S05-167</strain>
    </source>
</reference>
<evidence type="ECO:0000313" key="1">
    <source>
        <dbReference type="EMBL" id="RJF74559.1"/>
    </source>
</evidence>
<name>A0A418VEM3_9DEIO</name>
<gene>
    <name evidence="1" type="ORF">D3875_03195</name>
</gene>
<evidence type="ECO:0000313" key="2">
    <source>
        <dbReference type="Proteomes" id="UP000286287"/>
    </source>
</evidence>